<sequence length="547" mass="61258">MAKIKSTKNSILTINPHLYPQFLLFFSPKNHPRNPPPSSSPSSCILLSLTLFLASILCFTAINPFLDTNSVSIITHTATYSPLFLASLSSVYQDPNAEDNDSPVSLSVTSMVPLPPRSVAGNSSEFWKQPDGEGFEPCLSFGLKYRRRSVKIAREKKRFLVVVVSGDLLQIRNQIVDAVVIARILEAALVLPVIKGDESEFSEIFDVEHFRKTLKADIRVVSSLPSTHLVSWQSLENQIPYNVPPFWIRARFFKKLNEEGSLVLTGLDSKLSKNLSPDLQKLKCKVAFHALKFAKPVRELGNRIARRMWIEGPYVAIHLSLEKDLWVRTGCPTGLGSEYDSIINKERESNPEFLAKSSNTNCPLNALEAARLLKESGAPANARVYIAGGEPFGGDRAIMPLKTEFVNVVTRDMLARDVELNPYRNRSAILTAIDYIVSLSSDVFLPSYNGHMARALQGHRAYVGHRKYVTTSMNFKGQPQPRGKRRDRDVIVFPVPECISNRNSKGSLLIIYCLTTSMNFKGQPQPRGKRRDRDVIVFPVPECMCKH</sequence>
<evidence type="ECO:0000256" key="5">
    <source>
        <dbReference type="ARBA" id="ARBA00022679"/>
    </source>
</evidence>
<gene>
    <name evidence="14" type="ORF">SSX86_025653</name>
</gene>
<evidence type="ECO:0000256" key="6">
    <source>
        <dbReference type="ARBA" id="ARBA00022692"/>
    </source>
</evidence>
<evidence type="ECO:0000256" key="4">
    <source>
        <dbReference type="ARBA" id="ARBA00022676"/>
    </source>
</evidence>
<evidence type="ECO:0000256" key="3">
    <source>
        <dbReference type="ARBA" id="ARBA00007737"/>
    </source>
</evidence>
<name>A0AAP0CD26_9ASTR</name>
<proteinExistence type="inferred from homology"/>
<dbReference type="InterPro" id="IPR019378">
    <property type="entry name" value="GDP-Fuc_O-FucTrfase"/>
</dbReference>
<accession>A0AAP0CD26</accession>
<comment type="similarity">
    <text evidence="3">Belongs to the glycosyltransferase GT106 family.</text>
</comment>
<evidence type="ECO:0000256" key="1">
    <source>
        <dbReference type="ARBA" id="ARBA00004606"/>
    </source>
</evidence>
<evidence type="ECO:0000256" key="7">
    <source>
        <dbReference type="ARBA" id="ARBA00022968"/>
    </source>
</evidence>
<dbReference type="EMBL" id="JBCNJP010000025">
    <property type="protein sequence ID" value="KAK9054574.1"/>
    <property type="molecule type" value="Genomic_DNA"/>
</dbReference>
<keyword evidence="8" id="KW-1133">Transmembrane helix</keyword>
<dbReference type="PANTHER" id="PTHR31741:SF63">
    <property type="entry name" value="O-FUCOSYLTRANSFERASE 37"/>
    <property type="match status" value="1"/>
</dbReference>
<dbReference type="GO" id="GO:0016757">
    <property type="term" value="F:glycosyltransferase activity"/>
    <property type="evidence" value="ECO:0007669"/>
    <property type="project" value="UniProtKB-KW"/>
</dbReference>
<dbReference type="GO" id="GO:0005737">
    <property type="term" value="C:cytoplasm"/>
    <property type="evidence" value="ECO:0007669"/>
    <property type="project" value="TreeGrafter"/>
</dbReference>
<dbReference type="Pfam" id="PF10250">
    <property type="entry name" value="O-FucT"/>
    <property type="match status" value="1"/>
</dbReference>
<keyword evidence="11" id="KW-0294">Fucose metabolism</keyword>
<dbReference type="Proteomes" id="UP001408789">
    <property type="component" value="Unassembled WGS sequence"/>
</dbReference>
<evidence type="ECO:0000313" key="15">
    <source>
        <dbReference type="Proteomes" id="UP001408789"/>
    </source>
</evidence>
<keyword evidence="7" id="KW-0735">Signal-anchor</keyword>
<keyword evidence="6" id="KW-0812">Transmembrane</keyword>
<protein>
    <recommendedName>
        <fullName evidence="13">O-fucosyltransferase family protein</fullName>
    </recommendedName>
</protein>
<dbReference type="AlphaFoldDB" id="A0AAP0CD26"/>
<dbReference type="GO" id="GO:0006004">
    <property type="term" value="P:fucose metabolic process"/>
    <property type="evidence" value="ECO:0007669"/>
    <property type="project" value="UniProtKB-KW"/>
</dbReference>
<keyword evidence="12" id="KW-0119">Carbohydrate metabolism</keyword>
<keyword evidence="5" id="KW-0808">Transferase</keyword>
<keyword evidence="10" id="KW-0325">Glycoprotein</keyword>
<reference evidence="14 15" key="1">
    <citation type="submission" date="2024-04" db="EMBL/GenBank/DDBJ databases">
        <title>The reference genome of an endangered Asteraceae, Deinandra increscens subsp. villosa, native to the Central Coast of California.</title>
        <authorList>
            <person name="Guilliams M."/>
            <person name="Hasenstab-Lehman K."/>
            <person name="Meyer R."/>
            <person name="Mcevoy S."/>
        </authorList>
    </citation>
    <scope>NUCLEOTIDE SEQUENCE [LARGE SCALE GENOMIC DNA]</scope>
    <source>
        <tissue evidence="14">Leaf</tissue>
    </source>
</reference>
<keyword evidence="9" id="KW-0472">Membrane</keyword>
<comment type="pathway">
    <text evidence="2">Glycan metabolism.</text>
</comment>
<evidence type="ECO:0000256" key="10">
    <source>
        <dbReference type="ARBA" id="ARBA00023180"/>
    </source>
</evidence>
<comment type="subcellular location">
    <subcellularLocation>
        <location evidence="1">Membrane</location>
        <topology evidence="1">Single-pass type II membrane protein</topology>
    </subcellularLocation>
</comment>
<evidence type="ECO:0000256" key="11">
    <source>
        <dbReference type="ARBA" id="ARBA00023253"/>
    </source>
</evidence>
<dbReference type="GO" id="GO:0016020">
    <property type="term" value="C:membrane"/>
    <property type="evidence" value="ECO:0007669"/>
    <property type="project" value="UniProtKB-SubCell"/>
</dbReference>
<evidence type="ECO:0000256" key="12">
    <source>
        <dbReference type="ARBA" id="ARBA00023277"/>
    </source>
</evidence>
<dbReference type="PANTHER" id="PTHR31741">
    <property type="entry name" value="OS02G0726500 PROTEIN-RELATED"/>
    <property type="match status" value="1"/>
</dbReference>
<evidence type="ECO:0000256" key="2">
    <source>
        <dbReference type="ARBA" id="ARBA00004881"/>
    </source>
</evidence>
<evidence type="ECO:0000256" key="13">
    <source>
        <dbReference type="ARBA" id="ARBA00030350"/>
    </source>
</evidence>
<organism evidence="14 15">
    <name type="scientific">Deinandra increscens subsp. villosa</name>
    <dbReference type="NCBI Taxonomy" id="3103831"/>
    <lineage>
        <taxon>Eukaryota</taxon>
        <taxon>Viridiplantae</taxon>
        <taxon>Streptophyta</taxon>
        <taxon>Embryophyta</taxon>
        <taxon>Tracheophyta</taxon>
        <taxon>Spermatophyta</taxon>
        <taxon>Magnoliopsida</taxon>
        <taxon>eudicotyledons</taxon>
        <taxon>Gunneridae</taxon>
        <taxon>Pentapetalae</taxon>
        <taxon>asterids</taxon>
        <taxon>campanulids</taxon>
        <taxon>Asterales</taxon>
        <taxon>Asteraceae</taxon>
        <taxon>Asteroideae</taxon>
        <taxon>Heliantheae alliance</taxon>
        <taxon>Madieae</taxon>
        <taxon>Madiinae</taxon>
        <taxon>Deinandra</taxon>
    </lineage>
</organism>
<keyword evidence="4" id="KW-0328">Glycosyltransferase</keyword>
<evidence type="ECO:0000256" key="9">
    <source>
        <dbReference type="ARBA" id="ARBA00023136"/>
    </source>
</evidence>
<keyword evidence="15" id="KW-1185">Reference proteome</keyword>
<evidence type="ECO:0000313" key="14">
    <source>
        <dbReference type="EMBL" id="KAK9054574.1"/>
    </source>
</evidence>
<evidence type="ECO:0000256" key="8">
    <source>
        <dbReference type="ARBA" id="ARBA00022989"/>
    </source>
</evidence>
<comment type="caution">
    <text evidence="14">The sequence shown here is derived from an EMBL/GenBank/DDBJ whole genome shotgun (WGS) entry which is preliminary data.</text>
</comment>